<dbReference type="GO" id="GO:0005829">
    <property type="term" value="C:cytosol"/>
    <property type="evidence" value="ECO:0007669"/>
    <property type="project" value="TreeGrafter"/>
</dbReference>
<comment type="caution">
    <text evidence="9">The sequence shown here is derived from an EMBL/GenBank/DDBJ whole genome shotgun (WGS) entry which is preliminary data.</text>
</comment>
<keyword evidence="5 8" id="KW-0067">ATP-binding</keyword>
<dbReference type="InterPro" id="IPR016185">
    <property type="entry name" value="PreATP-grasp_dom_sf"/>
</dbReference>
<dbReference type="PROSITE" id="PS50975">
    <property type="entry name" value="ATP_GRASP"/>
    <property type="match status" value="1"/>
</dbReference>
<gene>
    <name evidence="9" type="ORF">CBF32_05800</name>
</gene>
<dbReference type="Gene3D" id="3.30.470.20">
    <property type="entry name" value="ATP-grasp fold, B domain"/>
    <property type="match status" value="1"/>
</dbReference>
<accession>A0A430A735</accession>
<dbReference type="Gene3D" id="3.40.50.20">
    <property type="match status" value="1"/>
</dbReference>
<evidence type="ECO:0000256" key="5">
    <source>
        <dbReference type="ARBA" id="ARBA00022840"/>
    </source>
</evidence>
<dbReference type="PANTHER" id="PTHR11609">
    <property type="entry name" value="PURINE BIOSYNTHESIS PROTEIN 6/7, PUR6/7"/>
    <property type="match status" value="1"/>
</dbReference>
<name>A0A430A735_9ENTE</name>
<evidence type="ECO:0000313" key="9">
    <source>
        <dbReference type="EMBL" id="RSU02779.1"/>
    </source>
</evidence>
<dbReference type="PANTHER" id="PTHR11609:SF5">
    <property type="entry name" value="PHOSPHORIBOSYLAMINOIMIDAZOLE CARBOXYLASE"/>
    <property type="match status" value="1"/>
</dbReference>
<keyword evidence="4" id="KW-0658">Purine biosynthesis</keyword>
<evidence type="ECO:0000256" key="3">
    <source>
        <dbReference type="ARBA" id="ARBA00022741"/>
    </source>
</evidence>
<evidence type="ECO:0000256" key="6">
    <source>
        <dbReference type="ARBA" id="ARBA00023211"/>
    </source>
</evidence>
<evidence type="ECO:0000256" key="1">
    <source>
        <dbReference type="ARBA" id="ARBA00001936"/>
    </source>
</evidence>
<keyword evidence="3 8" id="KW-0547">Nucleotide-binding</keyword>
<evidence type="ECO:0000256" key="8">
    <source>
        <dbReference type="PROSITE-ProRule" id="PRU00409"/>
    </source>
</evidence>
<dbReference type="InterPro" id="IPR003135">
    <property type="entry name" value="ATP-grasp_carboxylate-amine"/>
</dbReference>
<reference evidence="9 10" key="1">
    <citation type="submission" date="2017-05" db="EMBL/GenBank/DDBJ databases">
        <title>Vagococcus spp. assemblies.</title>
        <authorList>
            <person name="Gulvik C.A."/>
        </authorList>
    </citation>
    <scope>NUCLEOTIDE SEQUENCE [LARGE SCALE GENOMIC DNA]</scope>
    <source>
        <strain evidence="9 10">NCFB 2497</strain>
    </source>
</reference>
<keyword evidence="10" id="KW-1185">Reference proteome</keyword>
<evidence type="ECO:0000256" key="7">
    <source>
        <dbReference type="ARBA" id="ARBA00025704"/>
    </source>
</evidence>
<dbReference type="InterPro" id="IPR011761">
    <property type="entry name" value="ATP-grasp"/>
</dbReference>
<organism evidence="9 10">
    <name type="scientific">Vagococcus fluvialis</name>
    <dbReference type="NCBI Taxonomy" id="2738"/>
    <lineage>
        <taxon>Bacteria</taxon>
        <taxon>Bacillati</taxon>
        <taxon>Bacillota</taxon>
        <taxon>Bacilli</taxon>
        <taxon>Lactobacillales</taxon>
        <taxon>Enterococcaceae</taxon>
        <taxon>Vagococcus</taxon>
    </lineage>
</organism>
<dbReference type="Gene3D" id="3.30.1490.20">
    <property type="entry name" value="ATP-grasp fold, A domain"/>
    <property type="match status" value="1"/>
</dbReference>
<dbReference type="OrthoDB" id="9804625at2"/>
<comment type="cofactor">
    <cofactor evidence="2">
        <name>Mg(2+)</name>
        <dbReference type="ChEBI" id="CHEBI:18420"/>
    </cofactor>
</comment>
<comment type="pathway">
    <text evidence="7">Purine metabolism.</text>
</comment>
<protein>
    <submittedName>
        <fullName evidence="9">Uncharacterized protein</fullName>
    </submittedName>
</protein>
<dbReference type="Proteomes" id="UP000288197">
    <property type="component" value="Unassembled WGS sequence"/>
</dbReference>
<dbReference type="InterPro" id="IPR054350">
    <property type="entry name" value="PurT/PurK_preATP-grasp"/>
</dbReference>
<dbReference type="GO" id="GO:0005524">
    <property type="term" value="F:ATP binding"/>
    <property type="evidence" value="ECO:0007669"/>
    <property type="project" value="UniProtKB-UniRule"/>
</dbReference>
<keyword evidence="6" id="KW-0464">Manganese</keyword>
<dbReference type="SUPFAM" id="SSF56059">
    <property type="entry name" value="Glutathione synthetase ATP-binding domain-like"/>
    <property type="match status" value="1"/>
</dbReference>
<dbReference type="Pfam" id="PF22660">
    <property type="entry name" value="RS_preATP-grasp-like"/>
    <property type="match status" value="1"/>
</dbReference>
<dbReference type="Pfam" id="PF02222">
    <property type="entry name" value="ATP-grasp"/>
    <property type="match status" value="1"/>
</dbReference>
<sequence>MTEMILPGSTVGIIGGRHISKMLAMSAKKYGLTVGILDPLEKCPASQVADWHIIGEYNDESALLELAKRSDVLIYETRNIDINAIEFLKEIVSIPQGTFGLAITQDRLIEREFLDNNSINILPYETAVLISDIKEAAQIVGYPCVVKSVRRFGEEEDVVIIESEADVNLAVPLIQQGACIVEAYVPIKKELFLTIGINQEGEYTLFPIVETIHNSQGELRKIKAPIEFQDLDESTINQIGLIARVVASELNVSGVVGIEFLINESGNLFVNEISSIAHESSSYSLDACDFSEYDIHIRGICNWPLPKINQLVPAVTFNITAENYDLVLFLLGKKRQWHYHFYQYPKEVEGIVKGHVTVLSRNIEETIQEIKHAGLLID</sequence>
<dbReference type="InterPro" id="IPR013815">
    <property type="entry name" value="ATP_grasp_subdomain_1"/>
</dbReference>
<comment type="cofactor">
    <cofactor evidence="1">
        <name>Mn(2+)</name>
        <dbReference type="ChEBI" id="CHEBI:29035"/>
    </cofactor>
</comment>
<dbReference type="EMBL" id="NGJX01000004">
    <property type="protein sequence ID" value="RSU02779.1"/>
    <property type="molecule type" value="Genomic_DNA"/>
</dbReference>
<dbReference type="AlphaFoldDB" id="A0A430A735"/>
<evidence type="ECO:0000313" key="10">
    <source>
        <dbReference type="Proteomes" id="UP000288197"/>
    </source>
</evidence>
<dbReference type="GO" id="GO:0046872">
    <property type="term" value="F:metal ion binding"/>
    <property type="evidence" value="ECO:0007669"/>
    <property type="project" value="InterPro"/>
</dbReference>
<proteinExistence type="predicted"/>
<evidence type="ECO:0000256" key="2">
    <source>
        <dbReference type="ARBA" id="ARBA00001946"/>
    </source>
</evidence>
<evidence type="ECO:0000256" key="4">
    <source>
        <dbReference type="ARBA" id="ARBA00022755"/>
    </source>
</evidence>
<dbReference type="SUPFAM" id="SSF52440">
    <property type="entry name" value="PreATP-grasp domain"/>
    <property type="match status" value="1"/>
</dbReference>
<dbReference type="GO" id="GO:0006164">
    <property type="term" value="P:purine nucleotide biosynthetic process"/>
    <property type="evidence" value="ECO:0007669"/>
    <property type="project" value="UniProtKB-KW"/>
</dbReference>